<keyword evidence="8" id="KW-0732">Signal</keyword>
<evidence type="ECO:0000256" key="3">
    <source>
        <dbReference type="ARBA" id="ARBA00022448"/>
    </source>
</evidence>
<feature type="signal peptide" evidence="8">
    <location>
        <begin position="1"/>
        <end position="24"/>
    </location>
</feature>
<evidence type="ECO:0000313" key="9">
    <source>
        <dbReference type="EMBL" id="QHT69468.1"/>
    </source>
</evidence>
<keyword evidence="10" id="KW-1185">Reference proteome</keyword>
<dbReference type="AlphaFoldDB" id="A0A6C0GN52"/>
<dbReference type="EMBL" id="CP048222">
    <property type="protein sequence ID" value="QHT69468.1"/>
    <property type="molecule type" value="Genomic_DNA"/>
</dbReference>
<dbReference type="Proteomes" id="UP000480178">
    <property type="component" value="Chromosome"/>
</dbReference>
<dbReference type="GO" id="GO:0015562">
    <property type="term" value="F:efflux transmembrane transporter activity"/>
    <property type="evidence" value="ECO:0007669"/>
    <property type="project" value="InterPro"/>
</dbReference>
<evidence type="ECO:0000256" key="7">
    <source>
        <dbReference type="ARBA" id="ARBA00023237"/>
    </source>
</evidence>
<keyword evidence="5" id="KW-0812">Transmembrane</keyword>
<protein>
    <submittedName>
        <fullName evidence="9">TolC family protein</fullName>
    </submittedName>
</protein>
<dbReference type="InterPro" id="IPR003423">
    <property type="entry name" value="OMP_efflux"/>
</dbReference>
<organism evidence="9 10">
    <name type="scientific">Rhodocytophaga rosea</name>
    <dbReference type="NCBI Taxonomy" id="2704465"/>
    <lineage>
        <taxon>Bacteria</taxon>
        <taxon>Pseudomonadati</taxon>
        <taxon>Bacteroidota</taxon>
        <taxon>Cytophagia</taxon>
        <taxon>Cytophagales</taxon>
        <taxon>Rhodocytophagaceae</taxon>
        <taxon>Rhodocytophaga</taxon>
    </lineage>
</organism>
<dbReference type="GO" id="GO:0015288">
    <property type="term" value="F:porin activity"/>
    <property type="evidence" value="ECO:0007669"/>
    <property type="project" value="TreeGrafter"/>
</dbReference>
<comment type="subcellular location">
    <subcellularLocation>
        <location evidence="1">Cell outer membrane</location>
    </subcellularLocation>
</comment>
<keyword evidence="6" id="KW-0472">Membrane</keyword>
<sequence length="477" mass="53170">MPTIKSFLIGCLLLAGVSSGFAQAQKEQWSLQECVDYAFANSITIKRSELQVRNNEALLFQSKAGFLPTASVNGQHAYNFGRFVDPTTNQFTDITTQTNNFSLNSNLLLFQGGARLNDIKQSQTDVKASRLDVEQSKYDVALSVAVNYLQVLSNEELLVIAKNQVDQSQLQVERTQKLVEAGSLPQTNLLDLQSQLAIDKASLVTAQNNLNISKINLMQAMNLPAQSNFNIVRVELPDPNLDPYQQNTEEIYKIAQQTLPSVQSADLKVKSSEYGVASARGFLYPRLSVGAGFNTYYSDQRNLNILNGSRTETIGFVNGDAASPVVTQVPNFISEKYSFRDQLKDNLGKYISVNLSIPILNGWQTRTQISRSIVLRETSKLDAQNTRILLRQNIELAYNNMLAAAASYNSFREQVASLDLAFKATESRFNVGLLNSVDYNLAKVRLAGAQANLIQAKYNYIFRTKILDFYQNKPLSF</sequence>
<keyword evidence="4" id="KW-1134">Transmembrane beta strand</keyword>
<dbReference type="PANTHER" id="PTHR30026">
    <property type="entry name" value="OUTER MEMBRANE PROTEIN TOLC"/>
    <property type="match status" value="1"/>
</dbReference>
<dbReference type="GO" id="GO:1990281">
    <property type="term" value="C:efflux pump complex"/>
    <property type="evidence" value="ECO:0007669"/>
    <property type="project" value="TreeGrafter"/>
</dbReference>
<evidence type="ECO:0000256" key="2">
    <source>
        <dbReference type="ARBA" id="ARBA00007613"/>
    </source>
</evidence>
<dbReference type="InterPro" id="IPR051906">
    <property type="entry name" value="TolC-like"/>
</dbReference>
<evidence type="ECO:0000256" key="4">
    <source>
        <dbReference type="ARBA" id="ARBA00022452"/>
    </source>
</evidence>
<evidence type="ECO:0000256" key="8">
    <source>
        <dbReference type="SAM" id="SignalP"/>
    </source>
</evidence>
<gene>
    <name evidence="9" type="ORF">GXP67_23900</name>
</gene>
<dbReference type="GO" id="GO:0009279">
    <property type="term" value="C:cell outer membrane"/>
    <property type="evidence" value="ECO:0007669"/>
    <property type="project" value="UniProtKB-SubCell"/>
</dbReference>
<keyword evidence="7" id="KW-0998">Cell outer membrane</keyword>
<evidence type="ECO:0000256" key="1">
    <source>
        <dbReference type="ARBA" id="ARBA00004442"/>
    </source>
</evidence>
<accession>A0A6C0GN52</accession>
<feature type="chain" id="PRO_5025635416" evidence="8">
    <location>
        <begin position="25"/>
        <end position="477"/>
    </location>
</feature>
<dbReference type="Pfam" id="PF02321">
    <property type="entry name" value="OEP"/>
    <property type="match status" value="2"/>
</dbReference>
<comment type="similarity">
    <text evidence="2">Belongs to the outer membrane factor (OMF) (TC 1.B.17) family.</text>
</comment>
<evidence type="ECO:0000256" key="5">
    <source>
        <dbReference type="ARBA" id="ARBA00022692"/>
    </source>
</evidence>
<reference evidence="9 10" key="1">
    <citation type="submission" date="2020-01" db="EMBL/GenBank/DDBJ databases">
        <authorList>
            <person name="Kim M.K."/>
        </authorList>
    </citation>
    <scope>NUCLEOTIDE SEQUENCE [LARGE SCALE GENOMIC DNA]</scope>
    <source>
        <strain evidence="9 10">172606-1</strain>
    </source>
</reference>
<dbReference type="KEGG" id="rhoz:GXP67_23900"/>
<dbReference type="Gene3D" id="1.20.1600.10">
    <property type="entry name" value="Outer membrane efflux proteins (OEP)"/>
    <property type="match status" value="1"/>
</dbReference>
<dbReference type="RefSeq" id="WP_162445457.1">
    <property type="nucleotide sequence ID" value="NZ_CP048222.1"/>
</dbReference>
<keyword evidence="3" id="KW-0813">Transport</keyword>
<evidence type="ECO:0000313" key="10">
    <source>
        <dbReference type="Proteomes" id="UP000480178"/>
    </source>
</evidence>
<evidence type="ECO:0000256" key="6">
    <source>
        <dbReference type="ARBA" id="ARBA00023136"/>
    </source>
</evidence>
<dbReference type="PANTHER" id="PTHR30026:SF20">
    <property type="entry name" value="OUTER MEMBRANE PROTEIN TOLC"/>
    <property type="match status" value="1"/>
</dbReference>
<proteinExistence type="inferred from homology"/>
<dbReference type="SUPFAM" id="SSF56954">
    <property type="entry name" value="Outer membrane efflux proteins (OEP)"/>
    <property type="match status" value="1"/>
</dbReference>
<name>A0A6C0GN52_9BACT</name>